<sequence length="350" mass="40180">MANSTGFGDQDLLDLLYTEVRDIRLSRYAAFVGATIVLYDYLICVDQEVNLVWRKQWSIVKGVFLWHRYLGICAVVFQAAVLSLTDVTNEFCSFWFRWETWGYSTIIFTSELVLLLWIYVVYNKNRYILAITSFLFLLEVVTVVTILATSFKNFHAEAHLIPGIPFCLATHEPTTFELLWIPILAYDSILLVLFLYKGVQSHILTYHDRLASNSLLDIIYKYSLSNFVAIFASYLASAVIWLVPNTGLDYIPVAFSLSLSLTNCTRLLLNIRQAYYQGTDDPVRLNVRDPQQTQASTLRDSAPHYEDDDEAFSPTEPRAPSIYAAETDRHVWQYELREMRADPDVIGLAL</sequence>
<dbReference type="Proteomes" id="UP000250043">
    <property type="component" value="Unassembled WGS sequence"/>
</dbReference>
<feature type="transmembrane region" description="Helical" evidence="2">
    <location>
        <begin position="101"/>
        <end position="120"/>
    </location>
</feature>
<dbReference type="InterPro" id="IPR045340">
    <property type="entry name" value="DUF6533"/>
</dbReference>
<organism evidence="4 5">
    <name type="scientific">Obba rivulosa</name>
    <dbReference type="NCBI Taxonomy" id="1052685"/>
    <lineage>
        <taxon>Eukaryota</taxon>
        <taxon>Fungi</taxon>
        <taxon>Dikarya</taxon>
        <taxon>Basidiomycota</taxon>
        <taxon>Agaricomycotina</taxon>
        <taxon>Agaricomycetes</taxon>
        <taxon>Polyporales</taxon>
        <taxon>Gelatoporiaceae</taxon>
        <taxon>Obba</taxon>
    </lineage>
</organism>
<evidence type="ECO:0000259" key="3">
    <source>
        <dbReference type="Pfam" id="PF20151"/>
    </source>
</evidence>
<protein>
    <recommendedName>
        <fullName evidence="3">DUF6533 domain-containing protein</fullName>
    </recommendedName>
</protein>
<feature type="transmembrane region" description="Helical" evidence="2">
    <location>
        <begin position="127"/>
        <end position="148"/>
    </location>
</feature>
<feature type="region of interest" description="Disordered" evidence="1">
    <location>
        <begin position="292"/>
        <end position="319"/>
    </location>
</feature>
<dbReference type="AlphaFoldDB" id="A0A8E2ASR6"/>
<feature type="transmembrane region" description="Helical" evidence="2">
    <location>
        <begin position="178"/>
        <end position="199"/>
    </location>
</feature>
<feature type="transmembrane region" description="Helical" evidence="2">
    <location>
        <begin position="219"/>
        <end position="244"/>
    </location>
</feature>
<dbReference type="Pfam" id="PF20151">
    <property type="entry name" value="DUF6533"/>
    <property type="match status" value="1"/>
</dbReference>
<name>A0A8E2ASR6_9APHY</name>
<feature type="transmembrane region" description="Helical" evidence="2">
    <location>
        <begin position="250"/>
        <end position="269"/>
    </location>
</feature>
<feature type="transmembrane region" description="Helical" evidence="2">
    <location>
        <begin position="25"/>
        <end position="42"/>
    </location>
</feature>
<proteinExistence type="predicted"/>
<evidence type="ECO:0000256" key="2">
    <source>
        <dbReference type="SAM" id="Phobius"/>
    </source>
</evidence>
<keyword evidence="2" id="KW-1133">Transmembrane helix</keyword>
<dbReference type="OrthoDB" id="3038503at2759"/>
<keyword evidence="2" id="KW-0812">Transmembrane</keyword>
<evidence type="ECO:0000256" key="1">
    <source>
        <dbReference type="SAM" id="MobiDB-lite"/>
    </source>
</evidence>
<keyword evidence="5" id="KW-1185">Reference proteome</keyword>
<accession>A0A8E2ASR6</accession>
<feature type="transmembrane region" description="Helical" evidence="2">
    <location>
        <begin position="63"/>
        <end position="81"/>
    </location>
</feature>
<reference evidence="4 5" key="1">
    <citation type="submission" date="2016-07" db="EMBL/GenBank/DDBJ databases">
        <title>Draft genome of the white-rot fungus Obba rivulosa 3A-2.</title>
        <authorList>
            <consortium name="DOE Joint Genome Institute"/>
            <person name="Miettinen O."/>
            <person name="Riley R."/>
            <person name="Acob R."/>
            <person name="Barry K."/>
            <person name="Cullen D."/>
            <person name="De Vries R."/>
            <person name="Hainaut M."/>
            <person name="Hatakka A."/>
            <person name="Henrissat B."/>
            <person name="Hilden K."/>
            <person name="Kuo R."/>
            <person name="Labutti K."/>
            <person name="Lipzen A."/>
            <person name="Makela M.R."/>
            <person name="Sandor L."/>
            <person name="Spatafora J.W."/>
            <person name="Grigoriev I.V."/>
            <person name="Hibbett D.S."/>
        </authorList>
    </citation>
    <scope>NUCLEOTIDE SEQUENCE [LARGE SCALE GENOMIC DNA]</scope>
    <source>
        <strain evidence="4 5">3A-2</strain>
    </source>
</reference>
<gene>
    <name evidence="4" type="ORF">OBBRIDRAFT_793484</name>
</gene>
<evidence type="ECO:0000313" key="4">
    <source>
        <dbReference type="EMBL" id="OCH90243.1"/>
    </source>
</evidence>
<keyword evidence="2" id="KW-0472">Membrane</keyword>
<evidence type="ECO:0000313" key="5">
    <source>
        <dbReference type="Proteomes" id="UP000250043"/>
    </source>
</evidence>
<feature type="domain" description="DUF6533" evidence="3">
    <location>
        <begin position="28"/>
        <end position="73"/>
    </location>
</feature>
<dbReference type="EMBL" id="KV722408">
    <property type="protein sequence ID" value="OCH90243.1"/>
    <property type="molecule type" value="Genomic_DNA"/>
</dbReference>